<comment type="caution">
    <text evidence="2">The sequence shown here is derived from an EMBL/GenBank/DDBJ whole genome shotgun (WGS) entry which is preliminary data.</text>
</comment>
<keyword evidence="1" id="KW-0812">Transmembrane</keyword>
<dbReference type="RefSeq" id="WP_114030928.1">
    <property type="nucleotide sequence ID" value="NZ_QOIL01000013.1"/>
</dbReference>
<feature type="transmembrane region" description="Helical" evidence="1">
    <location>
        <begin position="183"/>
        <end position="200"/>
    </location>
</feature>
<feature type="transmembrane region" description="Helical" evidence="1">
    <location>
        <begin position="150"/>
        <end position="171"/>
    </location>
</feature>
<gene>
    <name evidence="2" type="ORF">DQ384_22895</name>
</gene>
<feature type="transmembrane region" description="Helical" evidence="1">
    <location>
        <begin position="62"/>
        <end position="79"/>
    </location>
</feature>
<name>A0A367FFC4_9ACTN</name>
<feature type="transmembrane region" description="Helical" evidence="1">
    <location>
        <begin position="243"/>
        <end position="263"/>
    </location>
</feature>
<keyword evidence="3" id="KW-1185">Reference proteome</keyword>
<dbReference type="Proteomes" id="UP000253094">
    <property type="component" value="Unassembled WGS sequence"/>
</dbReference>
<feature type="transmembrane region" description="Helical" evidence="1">
    <location>
        <begin position="118"/>
        <end position="138"/>
    </location>
</feature>
<evidence type="ECO:0000313" key="3">
    <source>
        <dbReference type="Proteomes" id="UP000253094"/>
    </source>
</evidence>
<feature type="transmembrane region" description="Helical" evidence="1">
    <location>
        <begin position="12"/>
        <end position="30"/>
    </location>
</feature>
<dbReference type="EMBL" id="QOIL01000013">
    <property type="protein sequence ID" value="RCG28599.1"/>
    <property type="molecule type" value="Genomic_DNA"/>
</dbReference>
<keyword evidence="1" id="KW-0472">Membrane</keyword>
<feature type="transmembrane region" description="Helical" evidence="1">
    <location>
        <begin position="36"/>
        <end position="55"/>
    </location>
</feature>
<sequence>MTADGGPLWRRLAPAAGLFFLAPLIGEFVLGNVPLSGIVVLPFYALLYGTGALLVREVARRTGGGWPAIVLLAAAYALIEEGPVDQLLWNDSYAGHDYLHTASYIPALGTSVAVVQTILSLHTIWSICVPIAIAEAFVPRRDTTPWLGRAGLAVVAVVFVLDAVLVFWATYAEERFLASPAQFAGAGLVIAALVAAALRLRGDRPGGAEGDAPPAWAAGVAALVATSLWWGPAVLAPDDRHEWAGVAVWVVLVVAGVLLVSRWSRRRGWGPRHRFALAAGATLTYVWAAFPNVPEVGAGSAGEQLAGDVVFGTVAVVILALAWWRLRADDRTAARSRL</sequence>
<protein>
    <submittedName>
        <fullName evidence="2">DUF998 domain-containing protein</fullName>
    </submittedName>
</protein>
<accession>A0A367FFC4</accession>
<dbReference type="AlphaFoldDB" id="A0A367FFC4"/>
<proteinExistence type="predicted"/>
<keyword evidence="1" id="KW-1133">Transmembrane helix</keyword>
<feature type="transmembrane region" description="Helical" evidence="1">
    <location>
        <begin position="212"/>
        <end position="231"/>
    </location>
</feature>
<reference evidence="2 3" key="1">
    <citation type="submission" date="2018-06" db="EMBL/GenBank/DDBJ databases">
        <title>Sphaerisporangium craniellae sp. nov., isolated from a marine sponge in the South China Sea.</title>
        <authorList>
            <person name="Li L."/>
        </authorList>
    </citation>
    <scope>NUCLEOTIDE SEQUENCE [LARGE SCALE GENOMIC DNA]</scope>
    <source>
        <strain evidence="2 3">CCTCC AA 208026</strain>
    </source>
</reference>
<feature type="transmembrane region" description="Helical" evidence="1">
    <location>
        <begin position="275"/>
        <end position="293"/>
    </location>
</feature>
<feature type="transmembrane region" description="Helical" evidence="1">
    <location>
        <begin position="305"/>
        <end position="326"/>
    </location>
</feature>
<evidence type="ECO:0000313" key="2">
    <source>
        <dbReference type="EMBL" id="RCG28599.1"/>
    </source>
</evidence>
<organism evidence="2 3">
    <name type="scientific">Sphaerisporangium album</name>
    <dbReference type="NCBI Taxonomy" id="509200"/>
    <lineage>
        <taxon>Bacteria</taxon>
        <taxon>Bacillati</taxon>
        <taxon>Actinomycetota</taxon>
        <taxon>Actinomycetes</taxon>
        <taxon>Streptosporangiales</taxon>
        <taxon>Streptosporangiaceae</taxon>
        <taxon>Sphaerisporangium</taxon>
    </lineage>
</organism>
<evidence type="ECO:0000256" key="1">
    <source>
        <dbReference type="SAM" id="Phobius"/>
    </source>
</evidence>
<dbReference type="OrthoDB" id="8478704at2"/>